<evidence type="ECO:0000256" key="5">
    <source>
        <dbReference type="ARBA" id="ARBA00022756"/>
    </source>
</evidence>
<evidence type="ECO:0000313" key="11">
    <source>
        <dbReference type="Proteomes" id="UP000028875"/>
    </source>
</evidence>
<feature type="binding site" evidence="9">
    <location>
        <position position="18"/>
    </location>
    <ligand>
        <name>Mg(2+)</name>
        <dbReference type="ChEBI" id="CHEBI:18420"/>
    </ligand>
</feature>
<dbReference type="PANTHER" id="PTHR43210:SF2">
    <property type="entry name" value="ATP-DEPENDENT DETHIOBIOTIN SYNTHETASE BIOD 2"/>
    <property type="match status" value="1"/>
</dbReference>
<feature type="binding site" evidence="9">
    <location>
        <begin position="14"/>
        <end position="19"/>
    </location>
    <ligand>
        <name>ATP</name>
        <dbReference type="ChEBI" id="CHEBI:30616"/>
    </ligand>
</feature>
<comment type="pathway">
    <text evidence="9">Cofactor biosynthesis; biotin biosynthesis; biotin from 7,8-diaminononanoate: step 1/2.</text>
</comment>
<keyword evidence="5 9" id="KW-0093">Biotin biosynthesis</keyword>
<dbReference type="SUPFAM" id="SSF52540">
    <property type="entry name" value="P-loop containing nucleoside triphosphate hydrolases"/>
    <property type="match status" value="1"/>
</dbReference>
<evidence type="ECO:0000256" key="2">
    <source>
        <dbReference type="ARBA" id="ARBA00022598"/>
    </source>
</evidence>
<accession>A0A024Q6W4</accession>
<dbReference type="Gene3D" id="3.40.50.300">
    <property type="entry name" value="P-loop containing nucleotide triphosphate hydrolases"/>
    <property type="match status" value="1"/>
</dbReference>
<dbReference type="HAMAP" id="MF_00336">
    <property type="entry name" value="BioD"/>
    <property type="match status" value="1"/>
</dbReference>
<comment type="similarity">
    <text evidence="9">Belongs to the dethiobiotin synthetase family.</text>
</comment>
<comment type="cofactor">
    <cofactor evidence="9">
        <name>Mg(2+)</name>
        <dbReference type="ChEBI" id="CHEBI:18420"/>
    </cofactor>
</comment>
<evidence type="ECO:0000256" key="9">
    <source>
        <dbReference type="HAMAP-Rule" id="MF_00336"/>
    </source>
</evidence>
<comment type="subcellular location">
    <subcellularLocation>
        <location evidence="9">Cytoplasm</location>
    </subcellularLocation>
</comment>
<feature type="binding site" evidence="9">
    <location>
        <begin position="205"/>
        <end position="207"/>
    </location>
    <ligand>
        <name>ATP</name>
        <dbReference type="ChEBI" id="CHEBI:30616"/>
    </ligand>
</feature>
<dbReference type="eggNOG" id="COG0132">
    <property type="taxonomic scope" value="Bacteria"/>
</dbReference>
<dbReference type="CDD" id="cd03109">
    <property type="entry name" value="DTBS"/>
    <property type="match status" value="1"/>
</dbReference>
<dbReference type="InterPro" id="IPR004472">
    <property type="entry name" value="DTB_synth_BioD"/>
</dbReference>
<organism evidence="10 11">
    <name type="scientific">Virgibacillus massiliensis</name>
    <dbReference type="NCBI Taxonomy" id="1462526"/>
    <lineage>
        <taxon>Bacteria</taxon>
        <taxon>Bacillati</taxon>
        <taxon>Bacillota</taxon>
        <taxon>Bacilli</taxon>
        <taxon>Bacillales</taxon>
        <taxon>Bacillaceae</taxon>
        <taxon>Virgibacillus</taxon>
    </lineage>
</organism>
<comment type="caution">
    <text evidence="9">Lacks conserved residue(s) required for the propagation of feature annotation.</text>
</comment>
<dbReference type="PIRSF" id="PIRSF006755">
    <property type="entry name" value="DTB_synth"/>
    <property type="match status" value="1"/>
</dbReference>
<keyword evidence="1 9" id="KW-0963">Cytoplasm</keyword>
<dbReference type="GO" id="GO:0004141">
    <property type="term" value="F:dethiobiotin synthase activity"/>
    <property type="evidence" value="ECO:0007669"/>
    <property type="project" value="UniProtKB-UniRule"/>
</dbReference>
<feature type="binding site" evidence="9">
    <location>
        <begin position="114"/>
        <end position="117"/>
    </location>
    <ligand>
        <name>ATP</name>
        <dbReference type="ChEBI" id="CHEBI:30616"/>
    </ligand>
</feature>
<dbReference type="NCBIfam" id="TIGR00347">
    <property type="entry name" value="bioD"/>
    <property type="match status" value="1"/>
</dbReference>
<dbReference type="UniPathway" id="UPA00078">
    <property type="reaction ID" value="UER00161"/>
</dbReference>
<evidence type="ECO:0000256" key="3">
    <source>
        <dbReference type="ARBA" id="ARBA00022723"/>
    </source>
</evidence>
<protein>
    <recommendedName>
        <fullName evidence="9">ATP-dependent dethiobiotin synthetase BioD</fullName>
        <ecNumber evidence="9">6.3.3.3</ecNumber>
    </recommendedName>
    <alternativeName>
        <fullName evidence="9">DTB synthetase</fullName>
        <shortName evidence="9">DTBS</shortName>
    </alternativeName>
    <alternativeName>
        <fullName evidence="9">Dethiobiotin synthase</fullName>
    </alternativeName>
</protein>
<feature type="binding site" evidence="9">
    <location>
        <position position="53"/>
    </location>
    <ligand>
        <name>Mg(2+)</name>
        <dbReference type="ChEBI" id="CHEBI:18420"/>
    </ligand>
</feature>
<comment type="function">
    <text evidence="9">Catalyzes a mechanistically unusual reaction, the ATP-dependent insertion of CO2 between the N7 and N8 nitrogen atoms of 7,8-diaminopelargonic acid (DAPA, also called 7,8-diammoniononanoate) to form a ureido ring.</text>
</comment>
<keyword evidence="11" id="KW-1185">Reference proteome</keyword>
<evidence type="ECO:0000256" key="6">
    <source>
        <dbReference type="ARBA" id="ARBA00022840"/>
    </source>
</evidence>
<comment type="catalytic activity">
    <reaction evidence="8">
        <text>(7R,8S)-8-amino-7-(carboxyamino)nonanoate + ATP = (4R,5S)-dethiobiotin + ADP + phosphate + H(+)</text>
        <dbReference type="Rhea" id="RHEA:63684"/>
        <dbReference type="ChEBI" id="CHEBI:15378"/>
        <dbReference type="ChEBI" id="CHEBI:30616"/>
        <dbReference type="ChEBI" id="CHEBI:43474"/>
        <dbReference type="ChEBI" id="CHEBI:149470"/>
        <dbReference type="ChEBI" id="CHEBI:149473"/>
        <dbReference type="ChEBI" id="CHEBI:456216"/>
    </reaction>
</comment>
<dbReference type="GO" id="GO:0000287">
    <property type="term" value="F:magnesium ion binding"/>
    <property type="evidence" value="ECO:0007669"/>
    <property type="project" value="UniProtKB-UniRule"/>
</dbReference>
<keyword evidence="3 9" id="KW-0479">Metal-binding</keyword>
<dbReference type="AlphaFoldDB" id="A0A024Q6W4"/>
<evidence type="ECO:0000256" key="8">
    <source>
        <dbReference type="ARBA" id="ARBA00047386"/>
    </source>
</evidence>
<sequence length="240" mass="25827">MNRKGFFITGTDTGIGKTFVGAGIAGALKQQGLDVGVFKPMLSGEKREDPMSDTSILKAFSGDANSLEQITPFQFAEPLAPYVAAKREGRLITLEKLVQAWEKIQHTHDFFIIEGAGGLAVPFGREYSAAHVAKAIGMPLLLVARVGLGTVNHIWLTIAYAKQLGIEIAGIILNGLDDKNQGVAEQTNPEFIEELTGIPVLAVLPWIASFHAKDVAELLNKSLPLKSLLDYKCGEGWKGA</sequence>
<feature type="binding site" evidence="9">
    <location>
        <position position="53"/>
    </location>
    <ligand>
        <name>ATP</name>
        <dbReference type="ChEBI" id="CHEBI:30616"/>
    </ligand>
</feature>
<dbReference type="EC" id="6.3.3.3" evidence="9"/>
<dbReference type="PANTHER" id="PTHR43210">
    <property type="entry name" value="DETHIOBIOTIN SYNTHETASE"/>
    <property type="match status" value="1"/>
</dbReference>
<comment type="catalytic activity">
    <reaction evidence="9">
        <text>(7R,8S)-7,8-diammoniononanoate + CO2 + ATP = (4R,5S)-dethiobiotin + ADP + phosphate + 3 H(+)</text>
        <dbReference type="Rhea" id="RHEA:15805"/>
        <dbReference type="ChEBI" id="CHEBI:15378"/>
        <dbReference type="ChEBI" id="CHEBI:16526"/>
        <dbReference type="ChEBI" id="CHEBI:30616"/>
        <dbReference type="ChEBI" id="CHEBI:43474"/>
        <dbReference type="ChEBI" id="CHEBI:149469"/>
        <dbReference type="ChEBI" id="CHEBI:149473"/>
        <dbReference type="ChEBI" id="CHEBI:456216"/>
        <dbReference type="EC" id="6.3.3.3"/>
    </reaction>
</comment>
<dbReference type="RefSeq" id="WP_021290124.1">
    <property type="nucleotide sequence ID" value="NZ_BNER01000001.1"/>
</dbReference>
<name>A0A024Q6W4_9BACI</name>
<dbReference type="OrthoDB" id="9802097at2"/>
<dbReference type="STRING" id="1462526.BN990_00269"/>
<dbReference type="Proteomes" id="UP000028875">
    <property type="component" value="Unassembled WGS sequence"/>
</dbReference>
<feature type="binding site" evidence="9">
    <location>
        <position position="43"/>
    </location>
    <ligand>
        <name>substrate</name>
    </ligand>
</feature>
<feature type="active site" evidence="9">
    <location>
        <position position="39"/>
    </location>
</feature>
<keyword evidence="2 9" id="KW-0436">Ligase</keyword>
<keyword evidence="6 9" id="KW-0067">ATP-binding</keyword>
<evidence type="ECO:0000313" key="10">
    <source>
        <dbReference type="EMBL" id="CDQ38002.1"/>
    </source>
</evidence>
<proteinExistence type="inferred from homology"/>
<evidence type="ECO:0000256" key="4">
    <source>
        <dbReference type="ARBA" id="ARBA00022741"/>
    </source>
</evidence>
<feature type="binding site" evidence="9">
    <location>
        <position position="114"/>
    </location>
    <ligand>
        <name>Mg(2+)</name>
        <dbReference type="ChEBI" id="CHEBI:18420"/>
    </ligand>
</feature>
<comment type="caution">
    <text evidence="10">The sequence shown here is derived from an EMBL/GenBank/DDBJ whole genome shotgun (WGS) entry which is preliminary data.</text>
</comment>
<reference evidence="10 11" key="1">
    <citation type="submission" date="2014-03" db="EMBL/GenBank/DDBJ databases">
        <authorList>
            <person name="Urmite Genomes U."/>
        </authorList>
    </citation>
    <scope>NUCLEOTIDE SEQUENCE [LARGE SCALE GENOMIC DNA]</scope>
    <source>
        <strain evidence="10 11">Vm-5</strain>
    </source>
</reference>
<gene>
    <name evidence="9 10" type="primary">bioD</name>
    <name evidence="10" type="ORF">BN990_00269</name>
</gene>
<dbReference type="InterPro" id="IPR027417">
    <property type="entry name" value="P-loop_NTPase"/>
</dbReference>
<reference evidence="11" key="2">
    <citation type="submission" date="2014-05" db="EMBL/GenBank/DDBJ databases">
        <title>Draft genome sequence of Virgibacillus massiliensis Vm-5.</title>
        <authorList>
            <person name="Khelaifia S."/>
            <person name="Croce O."/>
            <person name="Lagier J.C."/>
            <person name="Raoult D."/>
        </authorList>
    </citation>
    <scope>NUCLEOTIDE SEQUENCE [LARGE SCALE GENOMIC DNA]</scope>
    <source>
        <strain evidence="11">Vm-5</strain>
    </source>
</reference>
<dbReference type="EMBL" id="CCDP010000001">
    <property type="protein sequence ID" value="CDQ38002.1"/>
    <property type="molecule type" value="Genomic_DNA"/>
</dbReference>
<dbReference type="GO" id="GO:0009102">
    <property type="term" value="P:biotin biosynthetic process"/>
    <property type="evidence" value="ECO:0007669"/>
    <property type="project" value="UniProtKB-UniRule"/>
</dbReference>
<comment type="subunit">
    <text evidence="9">Homodimer.</text>
</comment>
<keyword evidence="7 9" id="KW-0460">Magnesium</keyword>
<evidence type="ECO:0000256" key="1">
    <source>
        <dbReference type="ARBA" id="ARBA00022490"/>
    </source>
</evidence>
<dbReference type="GO" id="GO:0005524">
    <property type="term" value="F:ATP binding"/>
    <property type="evidence" value="ECO:0007669"/>
    <property type="project" value="UniProtKB-UniRule"/>
</dbReference>
<dbReference type="Pfam" id="PF13500">
    <property type="entry name" value="AAA_26"/>
    <property type="match status" value="1"/>
</dbReference>
<evidence type="ECO:0000256" key="7">
    <source>
        <dbReference type="ARBA" id="ARBA00022842"/>
    </source>
</evidence>
<keyword evidence="4 9" id="KW-0547">Nucleotide-binding</keyword>
<dbReference type="GO" id="GO:0005829">
    <property type="term" value="C:cytosol"/>
    <property type="evidence" value="ECO:0007669"/>
    <property type="project" value="TreeGrafter"/>
</dbReference>